<dbReference type="AlphaFoldDB" id="A0A852YVH6"/>
<accession>A0A852YVH6</accession>
<gene>
    <name evidence="1" type="ORF">FHR84_000883</name>
</gene>
<dbReference type="EMBL" id="JACBYW010000001">
    <property type="protein sequence ID" value="NYH77569.1"/>
    <property type="molecule type" value="Genomic_DNA"/>
</dbReference>
<organism evidence="1 2">
    <name type="scientific">Actinopolyspora biskrensis</name>
    <dbReference type="NCBI Taxonomy" id="1470178"/>
    <lineage>
        <taxon>Bacteria</taxon>
        <taxon>Bacillati</taxon>
        <taxon>Actinomycetota</taxon>
        <taxon>Actinomycetes</taxon>
        <taxon>Actinopolysporales</taxon>
        <taxon>Actinopolysporaceae</taxon>
        <taxon>Actinopolyspora</taxon>
    </lineage>
</organism>
<sequence length="198" mass="22671">MKLLIKDIETAVNSNHLPNRRAEVIGEQCDAPRRILGFEQSPLDGTALEKLTKLIIHDACGRVGTHGGQRDRISHDPVLCGDSRHMPTERIERGLGRRVRRDTSYRVSSGTRNIDYPPLSPFSHDRQHVLGQEVRAGQLATHLADEITPGEREQRFERWIHCVRVADERVYAAMFTVQSIHHFFHVLRITDISLRGFR</sequence>
<evidence type="ECO:0000313" key="1">
    <source>
        <dbReference type="EMBL" id="NYH77569.1"/>
    </source>
</evidence>
<proteinExistence type="predicted"/>
<dbReference type="Proteomes" id="UP000548304">
    <property type="component" value="Unassembled WGS sequence"/>
</dbReference>
<comment type="caution">
    <text evidence="1">The sequence shown here is derived from an EMBL/GenBank/DDBJ whole genome shotgun (WGS) entry which is preliminary data.</text>
</comment>
<protein>
    <submittedName>
        <fullName evidence="1">Uncharacterized protein</fullName>
    </submittedName>
</protein>
<reference evidence="1 2" key="1">
    <citation type="submission" date="2020-07" db="EMBL/GenBank/DDBJ databases">
        <title>Genomic Encyclopedia of Type Strains, Phase III (KMG-III): the genomes of soil and plant-associated and newly described type strains.</title>
        <authorList>
            <person name="Whitman W."/>
        </authorList>
    </citation>
    <scope>NUCLEOTIDE SEQUENCE [LARGE SCALE GENOMIC DNA]</scope>
    <source>
        <strain evidence="1 2">CECT 8576</strain>
    </source>
</reference>
<evidence type="ECO:0000313" key="2">
    <source>
        <dbReference type="Proteomes" id="UP000548304"/>
    </source>
</evidence>
<name>A0A852YVH6_9ACTN</name>
<keyword evidence="2" id="KW-1185">Reference proteome</keyword>